<accession>A0AAD5M6X8</accession>
<dbReference type="AlphaFoldDB" id="A0AAD5M6X8"/>
<evidence type="ECO:0000313" key="3">
    <source>
        <dbReference type="EMBL" id="KAJ0404260.1"/>
    </source>
</evidence>
<reference evidence="3" key="1">
    <citation type="submission" date="2021-12" db="EMBL/GenBank/DDBJ databases">
        <title>Prjna785345.</title>
        <authorList>
            <person name="Rujirawat T."/>
            <person name="Krajaejun T."/>
        </authorList>
    </citation>
    <scope>NUCLEOTIDE SEQUENCE</scope>
    <source>
        <strain evidence="3">Pi057C3</strain>
    </source>
</reference>
<feature type="region of interest" description="Disordered" evidence="1">
    <location>
        <begin position="230"/>
        <end position="250"/>
    </location>
</feature>
<protein>
    <submittedName>
        <fullName evidence="3">Uncharacterized protein</fullName>
    </submittedName>
</protein>
<sequence length="278" mass="30522">MSELDGATCSHYALAPGERCREPRTTNGCSRQGCMITPIGQCESMAKYMPELDYRRNNESSLDNGHVDNRVGGWHHMFPSTNSTYCTREDPACLRCSAIARNATAANSYLASTTKFCLGETGCVCIVGCEASTWRSHVTADCGPNSPSPSPGGSSRGSSTPQPKPRVPDTKSGYETRLFIIILVVAQILLAIFIMVLRSRLSRRKQRTPAHTLRLSAWRALHQELVERDQSARERPSTSILHSAHPPSVDAAASRLTDAAPPLLTRGERALWTIQRRL</sequence>
<evidence type="ECO:0000256" key="2">
    <source>
        <dbReference type="SAM" id="Phobius"/>
    </source>
</evidence>
<organism evidence="3 4">
    <name type="scientific">Pythium insidiosum</name>
    <name type="common">Pythiosis disease agent</name>
    <dbReference type="NCBI Taxonomy" id="114742"/>
    <lineage>
        <taxon>Eukaryota</taxon>
        <taxon>Sar</taxon>
        <taxon>Stramenopiles</taxon>
        <taxon>Oomycota</taxon>
        <taxon>Peronosporomycetes</taxon>
        <taxon>Pythiales</taxon>
        <taxon>Pythiaceae</taxon>
        <taxon>Pythium</taxon>
    </lineage>
</organism>
<feature type="region of interest" description="Disordered" evidence="1">
    <location>
        <begin position="142"/>
        <end position="170"/>
    </location>
</feature>
<name>A0AAD5M6X8_PYTIN</name>
<evidence type="ECO:0000256" key="1">
    <source>
        <dbReference type="SAM" id="MobiDB-lite"/>
    </source>
</evidence>
<dbReference type="EMBL" id="JAKCXM010000066">
    <property type="protein sequence ID" value="KAJ0404260.1"/>
    <property type="molecule type" value="Genomic_DNA"/>
</dbReference>
<keyword evidence="2" id="KW-1133">Transmembrane helix</keyword>
<keyword evidence="2" id="KW-0472">Membrane</keyword>
<proteinExistence type="predicted"/>
<comment type="caution">
    <text evidence="3">The sequence shown here is derived from an EMBL/GenBank/DDBJ whole genome shotgun (WGS) entry which is preliminary data.</text>
</comment>
<keyword evidence="4" id="KW-1185">Reference proteome</keyword>
<keyword evidence="2" id="KW-0812">Transmembrane</keyword>
<dbReference type="Proteomes" id="UP001209570">
    <property type="component" value="Unassembled WGS sequence"/>
</dbReference>
<feature type="transmembrane region" description="Helical" evidence="2">
    <location>
        <begin position="178"/>
        <end position="197"/>
    </location>
</feature>
<evidence type="ECO:0000313" key="4">
    <source>
        <dbReference type="Proteomes" id="UP001209570"/>
    </source>
</evidence>
<gene>
    <name evidence="3" type="ORF">P43SY_000660</name>
</gene>